<keyword evidence="5 13" id="KW-0349">Heme</keyword>
<evidence type="ECO:0000256" key="11">
    <source>
        <dbReference type="ARBA" id="ARBA00023033"/>
    </source>
</evidence>
<dbReference type="CDD" id="cd11065">
    <property type="entry name" value="CYP64-like"/>
    <property type="match status" value="1"/>
</dbReference>
<comment type="subcellular location">
    <subcellularLocation>
        <location evidence="2">Membrane</location>
    </subcellularLocation>
</comment>
<evidence type="ECO:0000256" key="1">
    <source>
        <dbReference type="ARBA" id="ARBA00001971"/>
    </source>
</evidence>
<sequence length="603" mass="67983">MNYSAPFGVELSSFRWSPTEQFSLSSPSPSFLAGGIATSFVLFYLVSFINTSRKGKLPPGPKGIPFFGNLFQLTKDAWIDFTEWKSKYGDLIYITVAGQGMLILNSHKVAADLLDRRAAIYSDRPRLIVASEILTGGVLIPFARYSDVWRRMRRASHEGLNNNTARDYYPAQLKESALLIDGVLKDSNNWDDELKRAAVSMILGVVYDKPTIENCHDPSIARVNDFIARIVRAAFPGAHYAEYFRWMKYLPPSIAKWKREALEWYHRDSELFGGMYNDVKEQINKGEDRPSFAATLIRDDKKIGMTDIESSWLAATIYTTGAETTSTVMAWFVLAMVTYPEVQKKAQEELDAVVGRSRMPTFADRDHLPYIVATVRESLRWKTAAPVGVPHQSTEDDWYDGYFIPKGTICLANIWSMNKDPDVYGPDAEHFNPSRHLDKNGQLAPAFADTKDGEHFHSGSVFCLIKAYVANPLTLFFKVMSDTDSEEGTEFVNVFHRTLTASIFRICVGRHVANNSVFIDVAALLWATKIEPIKDAQGQPIMPDTVSTINDGLVLRPVPFKCSITPRFPDVPAIVEQTKELGCIEYEETVHVIFQYSAMFNHH</sequence>
<dbReference type="InterPro" id="IPR050364">
    <property type="entry name" value="Cytochrome_P450_fung"/>
</dbReference>
<accession>A0A4Y7PLP5</accession>
<organism evidence="15 16">
    <name type="scientific">Rickenella mellea</name>
    <dbReference type="NCBI Taxonomy" id="50990"/>
    <lineage>
        <taxon>Eukaryota</taxon>
        <taxon>Fungi</taxon>
        <taxon>Dikarya</taxon>
        <taxon>Basidiomycota</taxon>
        <taxon>Agaricomycotina</taxon>
        <taxon>Agaricomycetes</taxon>
        <taxon>Hymenochaetales</taxon>
        <taxon>Rickenellaceae</taxon>
        <taxon>Rickenella</taxon>
    </lineage>
</organism>
<dbReference type="GO" id="GO:0016020">
    <property type="term" value="C:membrane"/>
    <property type="evidence" value="ECO:0007669"/>
    <property type="project" value="UniProtKB-SubCell"/>
</dbReference>
<dbReference type="GO" id="GO:0004497">
    <property type="term" value="F:monooxygenase activity"/>
    <property type="evidence" value="ECO:0007669"/>
    <property type="project" value="UniProtKB-KW"/>
</dbReference>
<evidence type="ECO:0000256" key="14">
    <source>
        <dbReference type="SAM" id="Phobius"/>
    </source>
</evidence>
<gene>
    <name evidence="15" type="ORF">BD410DRAFT_845140</name>
</gene>
<feature type="transmembrane region" description="Helical" evidence="14">
    <location>
        <begin position="127"/>
        <end position="145"/>
    </location>
</feature>
<dbReference type="InterPro" id="IPR036396">
    <property type="entry name" value="Cyt_P450_sf"/>
</dbReference>
<keyword evidence="10 13" id="KW-0408">Iron</keyword>
<dbReference type="PANTHER" id="PTHR46300:SF2">
    <property type="entry name" value="CYTOCHROME P450 MONOOXYGENASE ALNH-RELATED"/>
    <property type="match status" value="1"/>
</dbReference>
<keyword evidence="8 14" id="KW-1133">Transmembrane helix</keyword>
<evidence type="ECO:0000313" key="16">
    <source>
        <dbReference type="Proteomes" id="UP000294933"/>
    </source>
</evidence>
<dbReference type="Pfam" id="PF00067">
    <property type="entry name" value="p450"/>
    <property type="match status" value="1"/>
</dbReference>
<evidence type="ECO:0000256" key="10">
    <source>
        <dbReference type="ARBA" id="ARBA00023004"/>
    </source>
</evidence>
<dbReference type="VEuPathDB" id="FungiDB:BD410DRAFT_845140"/>
<reference evidence="15 16" key="1">
    <citation type="submission" date="2018-06" db="EMBL/GenBank/DDBJ databases">
        <title>A transcriptomic atlas of mushroom development highlights an independent origin of complex multicellularity.</title>
        <authorList>
            <consortium name="DOE Joint Genome Institute"/>
            <person name="Krizsan K."/>
            <person name="Almasi E."/>
            <person name="Merenyi Z."/>
            <person name="Sahu N."/>
            <person name="Viragh M."/>
            <person name="Koszo T."/>
            <person name="Mondo S."/>
            <person name="Kiss B."/>
            <person name="Balint B."/>
            <person name="Kues U."/>
            <person name="Barry K."/>
            <person name="Hegedus J.C."/>
            <person name="Henrissat B."/>
            <person name="Johnson J."/>
            <person name="Lipzen A."/>
            <person name="Ohm R."/>
            <person name="Nagy I."/>
            <person name="Pangilinan J."/>
            <person name="Yan J."/>
            <person name="Xiong Y."/>
            <person name="Grigoriev I.V."/>
            <person name="Hibbett D.S."/>
            <person name="Nagy L.G."/>
        </authorList>
    </citation>
    <scope>NUCLEOTIDE SEQUENCE [LARGE SCALE GENOMIC DNA]</scope>
    <source>
        <strain evidence="15 16">SZMC22713</strain>
    </source>
</reference>
<name>A0A4Y7PLP5_9AGAM</name>
<dbReference type="Gene3D" id="1.10.630.10">
    <property type="entry name" value="Cytochrome P450"/>
    <property type="match status" value="1"/>
</dbReference>
<proteinExistence type="inferred from homology"/>
<dbReference type="STRING" id="50990.A0A4Y7PLP5"/>
<keyword evidence="16" id="KW-1185">Reference proteome</keyword>
<keyword evidence="12 14" id="KW-0472">Membrane</keyword>
<dbReference type="PRINTS" id="PR00463">
    <property type="entry name" value="EP450I"/>
</dbReference>
<evidence type="ECO:0000256" key="2">
    <source>
        <dbReference type="ARBA" id="ARBA00004370"/>
    </source>
</evidence>
<dbReference type="PANTHER" id="PTHR46300">
    <property type="entry name" value="P450, PUTATIVE (EUROFUNG)-RELATED-RELATED"/>
    <property type="match status" value="1"/>
</dbReference>
<dbReference type="GO" id="GO:0020037">
    <property type="term" value="F:heme binding"/>
    <property type="evidence" value="ECO:0007669"/>
    <property type="project" value="InterPro"/>
</dbReference>
<feature type="transmembrane region" description="Helical" evidence="14">
    <location>
        <begin position="31"/>
        <end position="49"/>
    </location>
</feature>
<evidence type="ECO:0000256" key="7">
    <source>
        <dbReference type="ARBA" id="ARBA00022723"/>
    </source>
</evidence>
<keyword evidence="11" id="KW-0503">Monooxygenase</keyword>
<evidence type="ECO:0000256" key="13">
    <source>
        <dbReference type="PIRSR" id="PIRSR602401-1"/>
    </source>
</evidence>
<comment type="cofactor">
    <cofactor evidence="1 13">
        <name>heme</name>
        <dbReference type="ChEBI" id="CHEBI:30413"/>
    </cofactor>
</comment>
<keyword evidence="7 13" id="KW-0479">Metal-binding</keyword>
<dbReference type="OrthoDB" id="2789670at2759"/>
<evidence type="ECO:0000256" key="6">
    <source>
        <dbReference type="ARBA" id="ARBA00022692"/>
    </source>
</evidence>
<dbReference type="GO" id="GO:0016705">
    <property type="term" value="F:oxidoreductase activity, acting on paired donors, with incorporation or reduction of molecular oxygen"/>
    <property type="evidence" value="ECO:0007669"/>
    <property type="project" value="InterPro"/>
</dbReference>
<protein>
    <submittedName>
        <fullName evidence="15">Cytochrome P450</fullName>
    </submittedName>
</protein>
<dbReference type="InterPro" id="IPR002401">
    <property type="entry name" value="Cyt_P450_E_grp-I"/>
</dbReference>
<evidence type="ECO:0000256" key="9">
    <source>
        <dbReference type="ARBA" id="ARBA00023002"/>
    </source>
</evidence>
<dbReference type="InterPro" id="IPR001128">
    <property type="entry name" value="Cyt_P450"/>
</dbReference>
<dbReference type="Proteomes" id="UP000294933">
    <property type="component" value="Unassembled WGS sequence"/>
</dbReference>
<keyword evidence="9" id="KW-0560">Oxidoreductase</keyword>
<evidence type="ECO:0000256" key="8">
    <source>
        <dbReference type="ARBA" id="ARBA00022989"/>
    </source>
</evidence>
<evidence type="ECO:0000256" key="5">
    <source>
        <dbReference type="ARBA" id="ARBA00022617"/>
    </source>
</evidence>
<evidence type="ECO:0000256" key="3">
    <source>
        <dbReference type="ARBA" id="ARBA00005179"/>
    </source>
</evidence>
<dbReference type="AlphaFoldDB" id="A0A4Y7PLP5"/>
<dbReference type="EMBL" id="ML170273">
    <property type="protein sequence ID" value="TDL15489.1"/>
    <property type="molecule type" value="Genomic_DNA"/>
</dbReference>
<evidence type="ECO:0000313" key="15">
    <source>
        <dbReference type="EMBL" id="TDL15489.1"/>
    </source>
</evidence>
<evidence type="ECO:0000256" key="4">
    <source>
        <dbReference type="ARBA" id="ARBA00010617"/>
    </source>
</evidence>
<keyword evidence="6 14" id="KW-0812">Transmembrane</keyword>
<feature type="binding site" description="axial binding residue" evidence="13">
    <location>
        <position position="507"/>
    </location>
    <ligand>
        <name>heme</name>
        <dbReference type="ChEBI" id="CHEBI:30413"/>
    </ligand>
    <ligandPart>
        <name>Fe</name>
        <dbReference type="ChEBI" id="CHEBI:18248"/>
    </ligandPart>
</feature>
<evidence type="ECO:0000256" key="12">
    <source>
        <dbReference type="ARBA" id="ARBA00023136"/>
    </source>
</evidence>
<comment type="similarity">
    <text evidence="4">Belongs to the cytochrome P450 family.</text>
</comment>
<comment type="pathway">
    <text evidence="3">Secondary metabolite biosynthesis.</text>
</comment>
<dbReference type="GO" id="GO:0005506">
    <property type="term" value="F:iron ion binding"/>
    <property type="evidence" value="ECO:0007669"/>
    <property type="project" value="InterPro"/>
</dbReference>
<dbReference type="SUPFAM" id="SSF48264">
    <property type="entry name" value="Cytochrome P450"/>
    <property type="match status" value="1"/>
</dbReference>